<evidence type="ECO:0000256" key="1">
    <source>
        <dbReference type="ARBA" id="ARBA00006625"/>
    </source>
</evidence>
<dbReference type="Pfam" id="PF02275">
    <property type="entry name" value="CBAH"/>
    <property type="match status" value="1"/>
</dbReference>
<dbReference type="RefSeq" id="WP_073022262.1">
    <property type="nucleotide sequence ID" value="NZ_FQXU01000015.1"/>
</dbReference>
<dbReference type="PANTHER" id="PTHR35527:SF2">
    <property type="entry name" value="HYDROLASE"/>
    <property type="match status" value="1"/>
</dbReference>
<dbReference type="CDD" id="cd00542">
    <property type="entry name" value="Ntn_PVA"/>
    <property type="match status" value="1"/>
</dbReference>
<dbReference type="EMBL" id="FQXU01000015">
    <property type="protein sequence ID" value="SHI50554.1"/>
    <property type="molecule type" value="Genomic_DNA"/>
</dbReference>
<evidence type="ECO:0000313" key="5">
    <source>
        <dbReference type="Proteomes" id="UP000184241"/>
    </source>
</evidence>
<name>A0A1M6BPL8_9CLOT</name>
<dbReference type="Proteomes" id="UP000184241">
    <property type="component" value="Unassembled WGS sequence"/>
</dbReference>
<gene>
    <name evidence="4" type="ORF">SAMN02745941_03910</name>
</gene>
<dbReference type="PANTHER" id="PTHR35527">
    <property type="entry name" value="CHOLOYLGLYCINE HYDROLASE"/>
    <property type="match status" value="1"/>
</dbReference>
<reference evidence="4 5" key="1">
    <citation type="submission" date="2016-11" db="EMBL/GenBank/DDBJ databases">
        <authorList>
            <person name="Jaros S."/>
            <person name="Januszkiewicz K."/>
            <person name="Wedrychowicz H."/>
        </authorList>
    </citation>
    <scope>NUCLEOTIDE SEQUENCE [LARGE SCALE GENOMIC DNA]</scope>
    <source>
        <strain evidence="4 5">DSM 6191</strain>
    </source>
</reference>
<dbReference type="AlphaFoldDB" id="A0A1M6BPL8"/>
<comment type="similarity">
    <text evidence="1">Belongs to the peptidase C59 family.</text>
</comment>
<feature type="domain" description="Choloylglycine hydrolase/NAAA C-terminal" evidence="3">
    <location>
        <begin position="2"/>
        <end position="314"/>
    </location>
</feature>
<accession>A0A1M6BPL8</accession>
<dbReference type="SUPFAM" id="SSF56235">
    <property type="entry name" value="N-terminal nucleophile aminohydrolases (Ntn hydrolases)"/>
    <property type="match status" value="1"/>
</dbReference>
<dbReference type="InterPro" id="IPR029055">
    <property type="entry name" value="Ntn_hydrolases_N"/>
</dbReference>
<dbReference type="Gene3D" id="3.60.60.10">
    <property type="entry name" value="Penicillin V Acylase, Chain A"/>
    <property type="match status" value="1"/>
</dbReference>
<protein>
    <submittedName>
        <fullName evidence="4">Choloylglycine hydrolase</fullName>
    </submittedName>
</protein>
<proteinExistence type="inferred from homology"/>
<dbReference type="GO" id="GO:0016787">
    <property type="term" value="F:hydrolase activity"/>
    <property type="evidence" value="ECO:0007669"/>
    <property type="project" value="UniProtKB-KW"/>
</dbReference>
<evidence type="ECO:0000256" key="2">
    <source>
        <dbReference type="ARBA" id="ARBA00022801"/>
    </source>
</evidence>
<dbReference type="InterPro" id="IPR052193">
    <property type="entry name" value="Peptidase_C59"/>
</dbReference>
<sequence length="332" mass="37958">MCTAITLQSKQNENYLGRNMDFSYIIDPEIYIIPKNYTWNNILNTSKFRDYYSFIAIGQEVDGLLDFFDGVNEKGFAAAALYFPGYANYDLPLRYTKKENDIVASMSFLHYILGRAKSVDELYEILRDVSIVGFEDPITEIAAPLHWIATDRSGKCVVIEKTEIGLTIFENPIGVLANSPDFSWHMTNLRNYTTLSPRQTSETYWGNIILRPFGHSSGTSMLPGGYTSPERFVKTAYQKTHLEIPENPLEVISTCFHILDSVALPKGTVITDKNTYDFTKYISFMNTKTCEYYFKTYENNQIIKASLFDNNKKSKSPFSLGKLIRPSKFESI</sequence>
<organism evidence="4 5">
    <name type="scientific">Clostridium intestinale DSM 6191</name>
    <dbReference type="NCBI Taxonomy" id="1121320"/>
    <lineage>
        <taxon>Bacteria</taxon>
        <taxon>Bacillati</taxon>
        <taxon>Bacillota</taxon>
        <taxon>Clostridia</taxon>
        <taxon>Eubacteriales</taxon>
        <taxon>Clostridiaceae</taxon>
        <taxon>Clostridium</taxon>
    </lineage>
</organism>
<evidence type="ECO:0000259" key="3">
    <source>
        <dbReference type="Pfam" id="PF02275"/>
    </source>
</evidence>
<keyword evidence="2 4" id="KW-0378">Hydrolase</keyword>
<evidence type="ECO:0000313" key="4">
    <source>
        <dbReference type="EMBL" id="SHI50554.1"/>
    </source>
</evidence>
<dbReference type="InterPro" id="IPR029132">
    <property type="entry name" value="CBAH/NAAA_C"/>
</dbReference>